<dbReference type="InterPro" id="IPR034139">
    <property type="entry name" value="TOPRIM_OLD"/>
</dbReference>
<organism evidence="2">
    <name type="scientific">marine sediment metagenome</name>
    <dbReference type="NCBI Taxonomy" id="412755"/>
    <lineage>
        <taxon>unclassified sequences</taxon>
        <taxon>metagenomes</taxon>
        <taxon>ecological metagenomes</taxon>
    </lineage>
</organism>
<reference evidence="2" key="1">
    <citation type="journal article" date="2014" name="Front. Microbiol.">
        <title>High frequency of phylogenetically diverse reductive dehalogenase-homologous genes in deep subseafloor sedimentary metagenomes.</title>
        <authorList>
            <person name="Kawai M."/>
            <person name="Futagami T."/>
            <person name="Toyoda A."/>
            <person name="Takaki Y."/>
            <person name="Nishi S."/>
            <person name="Hori S."/>
            <person name="Arai W."/>
            <person name="Tsubouchi T."/>
            <person name="Morono Y."/>
            <person name="Uchiyama I."/>
            <person name="Ito T."/>
            <person name="Fujiyama A."/>
            <person name="Inagaki F."/>
            <person name="Takami H."/>
        </authorList>
    </citation>
    <scope>NUCLEOTIDE SEQUENCE</scope>
    <source>
        <strain evidence="2">Expedition CK06-06</strain>
    </source>
</reference>
<feature type="non-terminal residue" evidence="2">
    <location>
        <position position="1"/>
    </location>
</feature>
<feature type="domain" description="OLD protein-like TOPRIM" evidence="1">
    <location>
        <begin position="1"/>
        <end position="67"/>
    </location>
</feature>
<protein>
    <recommendedName>
        <fullName evidence="1">OLD protein-like TOPRIM domain-containing protein</fullName>
    </recommendedName>
</protein>
<dbReference type="Pfam" id="PF20469">
    <property type="entry name" value="OLD-like_TOPRIM"/>
    <property type="match status" value="1"/>
</dbReference>
<sequence>FFHQGVLVTEGDADRVFYEEIHRRQTESRSGFHDLLVLKAQNAQTIYMIVSSLRRIGIRAASVVDFDMFFDGGTNWKRLLEASEVSQTKKQDIDNRKNQIIQAVRKLRITDNDFRTCGVSCIPEELKSETISI</sequence>
<accession>X1EW22</accession>
<gene>
    <name evidence="2" type="ORF">S03H2_25956</name>
</gene>
<name>X1EW22_9ZZZZ</name>
<dbReference type="AlphaFoldDB" id="X1EW22"/>
<comment type="caution">
    <text evidence="2">The sequence shown here is derived from an EMBL/GenBank/DDBJ whole genome shotgun (WGS) entry which is preliminary data.</text>
</comment>
<evidence type="ECO:0000259" key="1">
    <source>
        <dbReference type="Pfam" id="PF20469"/>
    </source>
</evidence>
<feature type="non-terminal residue" evidence="2">
    <location>
        <position position="133"/>
    </location>
</feature>
<dbReference type="EMBL" id="BARU01014858">
    <property type="protein sequence ID" value="GAH37571.1"/>
    <property type="molecule type" value="Genomic_DNA"/>
</dbReference>
<evidence type="ECO:0000313" key="2">
    <source>
        <dbReference type="EMBL" id="GAH37571.1"/>
    </source>
</evidence>
<proteinExistence type="predicted"/>